<evidence type="ECO:0000259" key="1">
    <source>
        <dbReference type="Pfam" id="PF17293"/>
    </source>
</evidence>
<feature type="domain" description="Arm DNA-binding" evidence="1">
    <location>
        <begin position="6"/>
        <end position="81"/>
    </location>
</feature>
<evidence type="ECO:0000313" key="3">
    <source>
        <dbReference type="Proteomes" id="UP000556700"/>
    </source>
</evidence>
<dbReference type="InterPro" id="IPR035386">
    <property type="entry name" value="Arm-DNA-bind_5"/>
</dbReference>
<accession>A0A6V6ZA80</accession>
<name>A0A6V6ZA80_9FLAO</name>
<keyword evidence="3" id="KW-1185">Reference proteome</keyword>
<proteinExistence type="predicted"/>
<dbReference type="Proteomes" id="UP000556700">
    <property type="component" value="Unassembled WGS sequence"/>
</dbReference>
<dbReference type="AlphaFoldDB" id="A0A6V6ZA80"/>
<dbReference type="RefSeq" id="WP_031453373.1">
    <property type="nucleotide sequence ID" value="NZ_CAIJDO010000232.1"/>
</dbReference>
<protein>
    <recommendedName>
        <fullName evidence="1">Arm DNA-binding domain-containing protein</fullName>
    </recommendedName>
</protein>
<evidence type="ECO:0000313" key="2">
    <source>
        <dbReference type="EMBL" id="CAD0008687.1"/>
    </source>
</evidence>
<gene>
    <name evidence="2" type="ORF">FLACHUCJ7_03910</name>
</gene>
<dbReference type="EMBL" id="CAIJDO010000232">
    <property type="protein sequence ID" value="CAD0008687.1"/>
    <property type="molecule type" value="Genomic_DNA"/>
</dbReference>
<sequence>MRRTNITLRKKKISNGKISLYLDFYPPIKSLTSDKPSRREFLKLYLFERPSNQIQKISNAENINTANLILIRRQNELSKYDIYSTFEKEQLELKKIGEEGSVASVRIKYKFLNDLKVKLPIYKMI</sequence>
<comment type="caution">
    <text evidence="2">The sequence shown here is derived from an EMBL/GenBank/DDBJ whole genome shotgun (WGS) entry which is preliminary data.</text>
</comment>
<reference evidence="2 3" key="1">
    <citation type="submission" date="2020-06" db="EMBL/GenBank/DDBJ databases">
        <authorList>
            <person name="Criscuolo A."/>
        </authorList>
    </citation>
    <scope>NUCLEOTIDE SEQUENCE [LARGE SCALE GENOMIC DNA]</scope>
    <source>
        <strain evidence="3">CIP 110025</strain>
    </source>
</reference>
<organism evidence="2 3">
    <name type="scientific">Flavobacterium chungangense</name>
    <dbReference type="NCBI Taxonomy" id="554283"/>
    <lineage>
        <taxon>Bacteria</taxon>
        <taxon>Pseudomonadati</taxon>
        <taxon>Bacteroidota</taxon>
        <taxon>Flavobacteriia</taxon>
        <taxon>Flavobacteriales</taxon>
        <taxon>Flavobacteriaceae</taxon>
        <taxon>Flavobacterium</taxon>
    </lineage>
</organism>
<dbReference type="Pfam" id="PF17293">
    <property type="entry name" value="Arm-DNA-bind_5"/>
    <property type="match status" value="1"/>
</dbReference>